<feature type="chain" id="PRO_5040311810" description="EB domain-containing protein" evidence="2">
    <location>
        <begin position="21"/>
        <end position="321"/>
    </location>
</feature>
<feature type="domain" description="EB" evidence="3">
    <location>
        <begin position="119"/>
        <end position="166"/>
    </location>
</feature>
<evidence type="ECO:0000259" key="3">
    <source>
        <dbReference type="Pfam" id="PF01683"/>
    </source>
</evidence>
<evidence type="ECO:0000256" key="1">
    <source>
        <dbReference type="SAM" id="Phobius"/>
    </source>
</evidence>
<protein>
    <recommendedName>
        <fullName evidence="3">EB domain-containing protein</fullName>
    </recommendedName>
</protein>
<organism evidence="4 5">
    <name type="scientific">Brassicogethes aeneus</name>
    <name type="common">Rape pollen beetle</name>
    <name type="synonym">Meligethes aeneus</name>
    <dbReference type="NCBI Taxonomy" id="1431903"/>
    <lineage>
        <taxon>Eukaryota</taxon>
        <taxon>Metazoa</taxon>
        <taxon>Ecdysozoa</taxon>
        <taxon>Arthropoda</taxon>
        <taxon>Hexapoda</taxon>
        <taxon>Insecta</taxon>
        <taxon>Pterygota</taxon>
        <taxon>Neoptera</taxon>
        <taxon>Endopterygota</taxon>
        <taxon>Coleoptera</taxon>
        <taxon>Polyphaga</taxon>
        <taxon>Cucujiformia</taxon>
        <taxon>Nitidulidae</taxon>
        <taxon>Meligethinae</taxon>
        <taxon>Brassicogethes</taxon>
    </lineage>
</organism>
<accession>A0A9P0B7M9</accession>
<dbReference type="PANTHER" id="PTHR39069">
    <property type="entry name" value="ECDYSONE-INDUCIBLE GENE E1, ISOFORM A"/>
    <property type="match status" value="1"/>
</dbReference>
<feature type="transmembrane region" description="Helical" evidence="1">
    <location>
        <begin position="301"/>
        <end position="319"/>
    </location>
</feature>
<dbReference type="OrthoDB" id="5912242at2759"/>
<sequence length="321" mass="35787">MFSGIFSGLLFIISFVAINSHQTKNILRYSDLTSYRVCTTDADCLDNSFCFGNDAEKTGRCKCLQGFEMLVRNEKFYACLQESSYGNPCLYSEQCVINLGNNGLCDAKTKLCTCADGSHYNEVDKQCYKSKKLHDICTTSAECVLKNGQNAFCQYGRCRCDLNQQPTASLDECLDSKRLGDTCGSDKDCQLIDNSYCGGTCLCRQGFSVCRHGDFCLKDAITIGEDCTEDIQCVKNIPHAFCLEEKKCVCPLGRHFYGSSCIVSVDVDGYCEKDFQCLSQEKEVSLVCKHDVCVKTNSGGLFLYSVILLFLQVGFIYILNY</sequence>
<keyword evidence="1" id="KW-0812">Transmembrane</keyword>
<proteinExistence type="predicted"/>
<feature type="signal peptide" evidence="2">
    <location>
        <begin position="1"/>
        <end position="20"/>
    </location>
</feature>
<keyword evidence="2" id="KW-0732">Signal</keyword>
<dbReference type="PANTHER" id="PTHR39069:SF9">
    <property type="entry name" value="EB DOMAIN-CONTAINING PROTEIN"/>
    <property type="match status" value="1"/>
</dbReference>
<dbReference type="EMBL" id="OV121137">
    <property type="protein sequence ID" value="CAH0559400.1"/>
    <property type="molecule type" value="Genomic_DNA"/>
</dbReference>
<keyword evidence="5" id="KW-1185">Reference proteome</keyword>
<dbReference type="Proteomes" id="UP001154078">
    <property type="component" value="Chromosome 6"/>
</dbReference>
<reference evidence="4" key="1">
    <citation type="submission" date="2021-12" db="EMBL/GenBank/DDBJ databases">
        <authorList>
            <person name="King R."/>
        </authorList>
    </citation>
    <scope>NUCLEOTIDE SEQUENCE</scope>
</reference>
<dbReference type="Pfam" id="PF01683">
    <property type="entry name" value="EB"/>
    <property type="match status" value="1"/>
</dbReference>
<keyword evidence="1" id="KW-0472">Membrane</keyword>
<evidence type="ECO:0000313" key="5">
    <source>
        <dbReference type="Proteomes" id="UP001154078"/>
    </source>
</evidence>
<keyword evidence="1" id="KW-1133">Transmembrane helix</keyword>
<evidence type="ECO:0000256" key="2">
    <source>
        <dbReference type="SAM" id="SignalP"/>
    </source>
</evidence>
<evidence type="ECO:0000313" key="4">
    <source>
        <dbReference type="EMBL" id="CAH0559400.1"/>
    </source>
</evidence>
<gene>
    <name evidence="4" type="ORF">MELIAE_LOCUS9495</name>
</gene>
<dbReference type="AlphaFoldDB" id="A0A9P0B7M9"/>
<name>A0A9P0B7M9_BRAAE</name>
<dbReference type="InterPro" id="IPR006149">
    <property type="entry name" value="EB_dom"/>
</dbReference>